<dbReference type="AlphaFoldDB" id="A0A6A5YEX0"/>
<accession>A0A6A5YEX0</accession>
<name>A0A6A5YEX0_9PLEO</name>
<reference evidence="2" key="1">
    <citation type="journal article" date="2020" name="Stud. Mycol.">
        <title>101 Dothideomycetes genomes: a test case for predicting lifestyles and emergence of pathogens.</title>
        <authorList>
            <person name="Haridas S."/>
            <person name="Albert R."/>
            <person name="Binder M."/>
            <person name="Bloem J."/>
            <person name="Labutti K."/>
            <person name="Salamov A."/>
            <person name="Andreopoulos B."/>
            <person name="Baker S."/>
            <person name="Barry K."/>
            <person name="Bills G."/>
            <person name="Bluhm B."/>
            <person name="Cannon C."/>
            <person name="Castanera R."/>
            <person name="Culley D."/>
            <person name="Daum C."/>
            <person name="Ezra D."/>
            <person name="Gonzalez J."/>
            <person name="Henrissat B."/>
            <person name="Kuo A."/>
            <person name="Liang C."/>
            <person name="Lipzen A."/>
            <person name="Lutzoni F."/>
            <person name="Magnuson J."/>
            <person name="Mondo S."/>
            <person name="Nolan M."/>
            <person name="Ohm R."/>
            <person name="Pangilinan J."/>
            <person name="Park H.-J."/>
            <person name="Ramirez L."/>
            <person name="Alfaro M."/>
            <person name="Sun H."/>
            <person name="Tritt A."/>
            <person name="Yoshinaga Y."/>
            <person name="Zwiers L.-H."/>
            <person name="Turgeon B."/>
            <person name="Goodwin S."/>
            <person name="Spatafora J."/>
            <person name="Crous P."/>
            <person name="Grigoriev I."/>
        </authorList>
    </citation>
    <scope>NUCLEOTIDE SEQUENCE</scope>
    <source>
        <strain evidence="2">CBS 627.86</strain>
    </source>
</reference>
<protein>
    <submittedName>
        <fullName evidence="2">Uncharacterized protein</fullName>
    </submittedName>
</protein>
<evidence type="ECO:0000313" key="3">
    <source>
        <dbReference type="Proteomes" id="UP000799770"/>
    </source>
</evidence>
<gene>
    <name evidence="2" type="ORF">BDV96DRAFT_607858</name>
</gene>
<keyword evidence="3" id="KW-1185">Reference proteome</keyword>
<dbReference type="EMBL" id="ML977370">
    <property type="protein sequence ID" value="KAF2105839.1"/>
    <property type="molecule type" value="Genomic_DNA"/>
</dbReference>
<organism evidence="2 3">
    <name type="scientific">Lophiotrema nucula</name>
    <dbReference type="NCBI Taxonomy" id="690887"/>
    <lineage>
        <taxon>Eukaryota</taxon>
        <taxon>Fungi</taxon>
        <taxon>Dikarya</taxon>
        <taxon>Ascomycota</taxon>
        <taxon>Pezizomycotina</taxon>
        <taxon>Dothideomycetes</taxon>
        <taxon>Pleosporomycetidae</taxon>
        <taxon>Pleosporales</taxon>
        <taxon>Lophiotremataceae</taxon>
        <taxon>Lophiotrema</taxon>
    </lineage>
</organism>
<feature type="region of interest" description="Disordered" evidence="1">
    <location>
        <begin position="72"/>
        <end position="105"/>
    </location>
</feature>
<dbReference type="Proteomes" id="UP000799770">
    <property type="component" value="Unassembled WGS sequence"/>
</dbReference>
<evidence type="ECO:0000313" key="2">
    <source>
        <dbReference type="EMBL" id="KAF2105839.1"/>
    </source>
</evidence>
<sequence>MPMLRAGPKLNAMRTKSLAPCRLGSTSFCDRRASSRKRPGALRRLRAPGHDTCATLPRDTAMSVLCESRRSNCSRRADPGGSRHSLRRTGDTPARGHALRHGQCQHAEQKPLSWCIEHRSRSGTAGRRLSGNRSEQYLQPSALPSHIGAQRQLTRSLCFHPRALRCSALRPGDYRTPMGEAVAAAAAVAVSSRGSGLLQSIAHDARRCCSSRLDAALWCDATVSAGAAGTQQGLVLKQQGWLADSTRLDSDRTVASAQASDNKAA</sequence>
<evidence type="ECO:0000256" key="1">
    <source>
        <dbReference type="SAM" id="MobiDB-lite"/>
    </source>
</evidence>
<proteinExistence type="predicted"/>